<dbReference type="InterPro" id="IPR010839">
    <property type="entry name" value="AtuA_N"/>
</dbReference>
<dbReference type="RefSeq" id="WP_388041957.1">
    <property type="nucleotide sequence ID" value="NZ_JBHUEK010000034.1"/>
</dbReference>
<comment type="caution">
    <text evidence="2">The sequence shown here is derived from an EMBL/GenBank/DDBJ whole genome shotgun (WGS) entry which is preliminary data.</text>
</comment>
<dbReference type="PANTHER" id="PTHR47472">
    <property type="entry name" value="PROPIONYL-COA CARBOXYLASE"/>
    <property type="match status" value="1"/>
</dbReference>
<dbReference type="Pfam" id="PF07287">
    <property type="entry name" value="AtuA"/>
    <property type="match status" value="1"/>
</dbReference>
<evidence type="ECO:0000259" key="1">
    <source>
        <dbReference type="Pfam" id="PF07287"/>
    </source>
</evidence>
<organism evidence="2 3">
    <name type="scientific">Fredinandcohnia salidurans</name>
    <dbReference type="NCBI Taxonomy" id="2595041"/>
    <lineage>
        <taxon>Bacteria</taxon>
        <taxon>Bacillati</taxon>
        <taxon>Bacillota</taxon>
        <taxon>Bacilli</taxon>
        <taxon>Bacillales</taxon>
        <taxon>Bacillaceae</taxon>
        <taxon>Fredinandcohnia</taxon>
    </lineage>
</organism>
<sequence length="438" mass="47779">MFNLLRIGSGAGFAGDRIEPAKALVEEGKLDYLILEGLAERTIALSQKQKQRNPSHGYNEYLEERIRILLPILLKKKVRLITNMGAANPTGAAKKIIEIAKEMDLTCKVAAVTGDDVLGKINGNYKVFESGKSLRDYEPVLSANAYLGIDSLLPALETEADIIITGRVADPSLFLAPIVHHYGWNLEDYELIGQGTLIGHLLECAGQITGGYFADPGRKDVEGLENLGFPYAVIEPNGNATITKLANTGGTISLQTVKEQLLYEVHDPENYITPDCIADFTTAKLEEVGKDQVRVYGAAGKRKPDTFKVSVGYHAGFLGEGEISYAGISALERGKLAQDILKKRLLKNYPNLKTDLIGVSSLHHGQISNYRPYEVRVRVAALCETVEDAKTIGHELEALYTNGPAAGGGARKRLEEVIGIVSTFINRGKITVNTEIWE</sequence>
<evidence type="ECO:0000313" key="3">
    <source>
        <dbReference type="Proteomes" id="UP001597227"/>
    </source>
</evidence>
<gene>
    <name evidence="2" type="ORF">ACFSFW_23230</name>
</gene>
<dbReference type="PANTHER" id="PTHR47472:SF1">
    <property type="entry name" value="DUF1446-DOMAIN-CONTAINING PROTEIN"/>
    <property type="match status" value="1"/>
</dbReference>
<reference evidence="3" key="1">
    <citation type="journal article" date="2019" name="Int. J. Syst. Evol. Microbiol.">
        <title>The Global Catalogue of Microorganisms (GCM) 10K type strain sequencing project: providing services to taxonomists for standard genome sequencing and annotation.</title>
        <authorList>
            <consortium name="The Broad Institute Genomics Platform"/>
            <consortium name="The Broad Institute Genome Sequencing Center for Infectious Disease"/>
            <person name="Wu L."/>
            <person name="Ma J."/>
        </authorList>
    </citation>
    <scope>NUCLEOTIDE SEQUENCE [LARGE SCALE GENOMIC DNA]</scope>
    <source>
        <strain evidence="3">CCUG 15531</strain>
    </source>
</reference>
<feature type="domain" description="Acyclic terpene utilisation N-terminal" evidence="1">
    <location>
        <begin position="5"/>
        <end position="434"/>
    </location>
</feature>
<accession>A0ABW4MYR3</accession>
<dbReference type="Proteomes" id="UP001597227">
    <property type="component" value="Unassembled WGS sequence"/>
</dbReference>
<protein>
    <submittedName>
        <fullName evidence="2">Acyclic terpene utilization AtuA family protein</fullName>
    </submittedName>
</protein>
<evidence type="ECO:0000313" key="2">
    <source>
        <dbReference type="EMBL" id="MFD1781565.1"/>
    </source>
</evidence>
<proteinExistence type="predicted"/>
<dbReference type="EMBL" id="JBHUEK010000034">
    <property type="protein sequence ID" value="MFD1781565.1"/>
    <property type="molecule type" value="Genomic_DNA"/>
</dbReference>
<name>A0ABW4MYR3_9BACI</name>
<keyword evidence="3" id="KW-1185">Reference proteome</keyword>